<dbReference type="Pfam" id="PF08530">
    <property type="entry name" value="PepX_C"/>
    <property type="match status" value="1"/>
</dbReference>
<dbReference type="AlphaFoldDB" id="A0A271J0G0"/>
<proteinExistence type="predicted"/>
<dbReference type="NCBIfam" id="TIGR00976">
    <property type="entry name" value="CocE_NonD"/>
    <property type="match status" value="1"/>
</dbReference>
<dbReference type="Pfam" id="PF02129">
    <property type="entry name" value="Peptidase_S15"/>
    <property type="match status" value="1"/>
</dbReference>
<dbReference type="InterPro" id="IPR008979">
    <property type="entry name" value="Galactose-bd-like_sf"/>
</dbReference>
<keyword evidence="5" id="KW-1185">Reference proteome</keyword>
<dbReference type="InterPro" id="IPR029058">
    <property type="entry name" value="AB_hydrolase_fold"/>
</dbReference>
<organism evidence="4 5">
    <name type="scientific">Rubrivirga marina</name>
    <dbReference type="NCBI Taxonomy" id="1196024"/>
    <lineage>
        <taxon>Bacteria</taxon>
        <taxon>Pseudomonadati</taxon>
        <taxon>Rhodothermota</taxon>
        <taxon>Rhodothermia</taxon>
        <taxon>Rhodothermales</taxon>
        <taxon>Rubricoccaceae</taxon>
        <taxon>Rubrivirga</taxon>
    </lineage>
</organism>
<sequence length="624" mass="70333">MLPVRRLALFVLALALMPAADAQADWVRQHYTKMERMVPMRDGVRLFTSIYVPKAPGTYPILFQRTPYGVGPYGDDEVRSSLGPSESLMRDGYVFVYQDVRGKMMSEGDFVAVRPHIPAKTAGQIDESTDTYDTVEWLLEHVPTNGRVGVWGISAPGFYATHALIDAHPAVVAVSPQAPVTDWYLGDDRRHNGAFQLQATFSFVSSYGAPRPEPTTERAPSFRDYGTPDGYDWYLDLGPLSTVNDRFFDGQNDLWQEILTHDTYDAYWQARTPLPHLRDVRPAVLVTGGWFDAQDLYGPLKTFDAVEQNRRQAGAANDTPTYLAMGPWWHGGWARSDGDRYGDLWFGQRTSVWYRENVEAPFFEAYLKGDGEPDLPEASIFVTGANRWRFFDAWPPREARAASLYLQPGGGLGFDAPTQQGLFAEYVSDPFKPVPHTPKIVVTRDDRYVVQDQRFASTRPDVLVFESPVLEEDVTLAGDLFATLFVSTTGTDADFVVKLIDVYPGDAECRLPDGDCEVPMGGFQQLVRGEVMRGKFRNSFSDPEPFEPGEVTEVTFDMEDVAHTFQRGHRMMVQVQSTWFPMVDRNPQRFMPIAEATEDDFQVATHRVFVSPEHPSHLSVRVLD</sequence>
<protein>
    <submittedName>
        <fullName evidence="4">X-Pro dipeptidyl-peptidase</fullName>
    </submittedName>
</protein>
<dbReference type="OrthoDB" id="319764at2"/>
<feature type="domain" description="Xaa-Pro dipeptidyl-peptidase C-terminal" evidence="3">
    <location>
        <begin position="360"/>
        <end position="619"/>
    </location>
</feature>
<name>A0A271J0G0_9BACT</name>
<feature type="chain" id="PRO_5012108596" evidence="2">
    <location>
        <begin position="25"/>
        <end position="624"/>
    </location>
</feature>
<dbReference type="SUPFAM" id="SSF49785">
    <property type="entry name" value="Galactose-binding domain-like"/>
    <property type="match status" value="1"/>
</dbReference>
<dbReference type="EMBL" id="MQWD01000001">
    <property type="protein sequence ID" value="PAP76445.1"/>
    <property type="molecule type" value="Genomic_DNA"/>
</dbReference>
<evidence type="ECO:0000313" key="4">
    <source>
        <dbReference type="EMBL" id="PAP76445.1"/>
    </source>
</evidence>
<dbReference type="SUPFAM" id="SSF53474">
    <property type="entry name" value="alpha/beta-Hydrolases"/>
    <property type="match status" value="1"/>
</dbReference>
<evidence type="ECO:0000313" key="5">
    <source>
        <dbReference type="Proteomes" id="UP000216339"/>
    </source>
</evidence>
<dbReference type="Gene3D" id="3.40.50.1820">
    <property type="entry name" value="alpha/beta hydrolase"/>
    <property type="match status" value="1"/>
</dbReference>
<dbReference type="InterPro" id="IPR005674">
    <property type="entry name" value="CocE/Ser_esterase"/>
</dbReference>
<comment type="caution">
    <text evidence="4">The sequence shown here is derived from an EMBL/GenBank/DDBJ whole genome shotgun (WGS) entry which is preliminary data.</text>
</comment>
<dbReference type="InterPro" id="IPR000383">
    <property type="entry name" value="Xaa-Pro-like_dom"/>
</dbReference>
<accession>A0A271J0G0</accession>
<keyword evidence="1" id="KW-0378">Hydrolase</keyword>
<reference evidence="4 5" key="1">
    <citation type="submission" date="2016-11" db="EMBL/GenBank/DDBJ databases">
        <title>Study of marine rhodopsin-containing bacteria.</title>
        <authorList>
            <person name="Yoshizawa S."/>
            <person name="Kumagai Y."/>
            <person name="Kogure K."/>
        </authorList>
    </citation>
    <scope>NUCLEOTIDE SEQUENCE [LARGE SCALE GENOMIC DNA]</scope>
    <source>
        <strain evidence="4 5">SAORIC-28</strain>
    </source>
</reference>
<evidence type="ECO:0000256" key="2">
    <source>
        <dbReference type="SAM" id="SignalP"/>
    </source>
</evidence>
<evidence type="ECO:0000256" key="1">
    <source>
        <dbReference type="ARBA" id="ARBA00022801"/>
    </source>
</evidence>
<dbReference type="Gene3D" id="2.60.120.260">
    <property type="entry name" value="Galactose-binding domain-like"/>
    <property type="match status" value="1"/>
</dbReference>
<dbReference type="GO" id="GO:0008239">
    <property type="term" value="F:dipeptidyl-peptidase activity"/>
    <property type="evidence" value="ECO:0007669"/>
    <property type="project" value="InterPro"/>
</dbReference>
<gene>
    <name evidence="4" type="ORF">BSZ37_08320</name>
</gene>
<dbReference type="InterPro" id="IPR013736">
    <property type="entry name" value="Xaa-Pro_dipept_C"/>
</dbReference>
<feature type="signal peptide" evidence="2">
    <location>
        <begin position="1"/>
        <end position="24"/>
    </location>
</feature>
<dbReference type="Proteomes" id="UP000216339">
    <property type="component" value="Unassembled WGS sequence"/>
</dbReference>
<keyword evidence="2" id="KW-0732">Signal</keyword>
<dbReference type="SMART" id="SM00939">
    <property type="entry name" value="PepX_C"/>
    <property type="match status" value="1"/>
</dbReference>
<evidence type="ECO:0000259" key="3">
    <source>
        <dbReference type="SMART" id="SM00939"/>
    </source>
</evidence>
<dbReference type="Gene3D" id="1.10.3020.10">
    <property type="entry name" value="alpha-amino acid ester hydrolase ( Helical cap domain)"/>
    <property type="match status" value="1"/>
</dbReference>
<dbReference type="RefSeq" id="WP_095510103.1">
    <property type="nucleotide sequence ID" value="NZ_MQWD01000001.1"/>
</dbReference>